<gene>
    <name evidence="6 7" type="primary">LOC106167764</name>
</gene>
<dbReference type="AlphaFoldDB" id="A0A1S3IVU5"/>
<evidence type="ECO:0000256" key="2">
    <source>
        <dbReference type="SAM" id="MobiDB-lite"/>
    </source>
</evidence>
<dbReference type="InterPro" id="IPR042415">
    <property type="entry name" value="CNPY"/>
</dbReference>
<dbReference type="GeneID" id="106167764"/>
<dbReference type="PANTHER" id="PTHR13341">
    <property type="entry name" value="MIR-INTERACTING SAPOSIN-LIKE PROTEIN"/>
    <property type="match status" value="1"/>
</dbReference>
<dbReference type="InterPro" id="IPR021852">
    <property type="entry name" value="DUF3456"/>
</dbReference>
<reference evidence="6 7" key="1">
    <citation type="submission" date="2025-04" db="UniProtKB">
        <authorList>
            <consortium name="RefSeq"/>
        </authorList>
    </citation>
    <scope>IDENTIFICATION</scope>
    <source>
        <tissue evidence="6 7">Gonads</tissue>
    </source>
</reference>
<evidence type="ECO:0000256" key="1">
    <source>
        <dbReference type="ARBA" id="ARBA00007285"/>
    </source>
</evidence>
<keyword evidence="3" id="KW-0732">Signal</keyword>
<sequence>MERIKVLLWTIFLLSTIIHCLLAAAKEKTQCGACRVIVDEVNWAISQEDPKKKVQVGSFRVDPNGNQGTREIPYARSEIHLTELFENICQKSKDYAQSRDSKTNNVQFVRSAARSPGDSVTLTNVVLSADSQKSLKFACESFIEDHEDDMLKIFSKEDGDAEQKLCVDITGVCELEDLSIPLAPKADDIKDVPDEEAEAVEENADSDSDSDENDSDVNKDEL</sequence>
<evidence type="ECO:0000259" key="4">
    <source>
        <dbReference type="Pfam" id="PF11938"/>
    </source>
</evidence>
<feature type="domain" description="DUF3456" evidence="4">
    <location>
        <begin position="30"/>
        <end position="173"/>
    </location>
</feature>
<dbReference type="KEGG" id="lak:106167764"/>
<dbReference type="OrthoDB" id="192915at2759"/>
<dbReference type="Pfam" id="PF11938">
    <property type="entry name" value="DUF3456"/>
    <property type="match status" value="1"/>
</dbReference>
<dbReference type="PANTHER" id="PTHR13341:SF2">
    <property type="entry name" value="PROTEIN SEELE"/>
    <property type="match status" value="1"/>
</dbReference>
<feature type="region of interest" description="Disordered" evidence="2">
    <location>
        <begin position="184"/>
        <end position="222"/>
    </location>
</feature>
<dbReference type="OMA" id="NACNDFI"/>
<protein>
    <submittedName>
        <fullName evidence="6 7">Protein canopy homolog 2</fullName>
    </submittedName>
</protein>
<feature type="signal peptide" evidence="3">
    <location>
        <begin position="1"/>
        <end position="23"/>
    </location>
</feature>
<keyword evidence="5" id="KW-1185">Reference proteome</keyword>
<proteinExistence type="inferred from homology"/>
<accession>A0A1S3IVU5</accession>
<evidence type="ECO:0000256" key="3">
    <source>
        <dbReference type="SAM" id="SignalP"/>
    </source>
</evidence>
<dbReference type="RefSeq" id="XP_013402081.1">
    <property type="nucleotide sequence ID" value="XM_013546627.1"/>
</dbReference>
<feature type="chain" id="PRO_5014545862" evidence="3">
    <location>
        <begin position="24"/>
        <end position="222"/>
    </location>
</feature>
<name>A0A1S3IVU5_LINAN</name>
<dbReference type="RefSeq" id="XP_013402080.1">
    <property type="nucleotide sequence ID" value="XM_013546626.1"/>
</dbReference>
<dbReference type="STRING" id="7574.A0A1S3IVU5"/>
<evidence type="ECO:0000313" key="6">
    <source>
        <dbReference type="RefSeq" id="XP_013402080.1"/>
    </source>
</evidence>
<dbReference type="Proteomes" id="UP000085678">
    <property type="component" value="Unplaced"/>
</dbReference>
<dbReference type="GO" id="GO:0005783">
    <property type="term" value="C:endoplasmic reticulum"/>
    <property type="evidence" value="ECO:0007669"/>
    <property type="project" value="TreeGrafter"/>
</dbReference>
<evidence type="ECO:0000313" key="5">
    <source>
        <dbReference type="Proteomes" id="UP000085678"/>
    </source>
</evidence>
<organism evidence="5 7">
    <name type="scientific">Lingula anatina</name>
    <name type="common">Brachiopod</name>
    <name type="synonym">Lingula unguis</name>
    <dbReference type="NCBI Taxonomy" id="7574"/>
    <lineage>
        <taxon>Eukaryota</taxon>
        <taxon>Metazoa</taxon>
        <taxon>Spiralia</taxon>
        <taxon>Lophotrochozoa</taxon>
        <taxon>Brachiopoda</taxon>
        <taxon>Linguliformea</taxon>
        <taxon>Lingulata</taxon>
        <taxon>Lingulida</taxon>
        <taxon>Linguloidea</taxon>
        <taxon>Lingulidae</taxon>
        <taxon>Lingula</taxon>
    </lineage>
</organism>
<feature type="compositionally biased region" description="Acidic residues" evidence="2">
    <location>
        <begin position="193"/>
        <end position="215"/>
    </location>
</feature>
<comment type="similarity">
    <text evidence="1">Belongs to the canopy family.</text>
</comment>
<evidence type="ECO:0000313" key="7">
    <source>
        <dbReference type="RefSeq" id="XP_013402081.1"/>
    </source>
</evidence>